<organism evidence="11 12">
    <name type="scientific">Glycine soja</name>
    <name type="common">Wild soybean</name>
    <dbReference type="NCBI Taxonomy" id="3848"/>
    <lineage>
        <taxon>Eukaryota</taxon>
        <taxon>Viridiplantae</taxon>
        <taxon>Streptophyta</taxon>
        <taxon>Embryophyta</taxon>
        <taxon>Tracheophyta</taxon>
        <taxon>Spermatophyta</taxon>
        <taxon>Magnoliopsida</taxon>
        <taxon>eudicotyledons</taxon>
        <taxon>Gunneridae</taxon>
        <taxon>Pentapetalae</taxon>
        <taxon>rosids</taxon>
        <taxon>fabids</taxon>
        <taxon>Fabales</taxon>
        <taxon>Fabaceae</taxon>
        <taxon>Papilionoideae</taxon>
        <taxon>50 kb inversion clade</taxon>
        <taxon>NPAAA clade</taxon>
        <taxon>indigoferoid/millettioid clade</taxon>
        <taxon>Phaseoleae</taxon>
        <taxon>Glycine</taxon>
        <taxon>Glycine subgen. Soja</taxon>
    </lineage>
</organism>
<comment type="subcellular location">
    <subcellularLocation>
        <location evidence="1">Nucleus</location>
    </subcellularLocation>
</comment>
<evidence type="ECO:0000256" key="1">
    <source>
        <dbReference type="ARBA" id="ARBA00004123"/>
    </source>
</evidence>
<dbReference type="EMBL" id="QZWG01000008">
    <property type="protein sequence ID" value="RZB96754.1"/>
    <property type="molecule type" value="Genomic_DNA"/>
</dbReference>
<protein>
    <submittedName>
        <fullName evidence="11">Zinc finger protein STOP1-like</fullName>
    </submittedName>
</protein>
<dbReference type="PANTHER" id="PTHR46352">
    <property type="entry name" value="PROTEIN SENSITIVE TO PROTON RHIZOTOXICITY 1"/>
    <property type="match status" value="1"/>
</dbReference>
<comment type="caution">
    <text evidence="11">The sequence shown here is derived from an EMBL/GenBank/DDBJ whole genome shotgun (WGS) entry which is preliminary data.</text>
</comment>
<dbReference type="PROSITE" id="PS00028">
    <property type="entry name" value="ZINC_FINGER_C2H2_1"/>
    <property type="match status" value="1"/>
</dbReference>
<evidence type="ECO:0000256" key="7">
    <source>
        <dbReference type="ARBA" id="ARBA00023163"/>
    </source>
</evidence>
<dbReference type="InterPro" id="IPR059161">
    <property type="entry name" value="Znf-C2H2_STOP1/2_3rd"/>
</dbReference>
<evidence type="ECO:0000313" key="11">
    <source>
        <dbReference type="EMBL" id="RZB96754.1"/>
    </source>
</evidence>
<dbReference type="GO" id="GO:0010044">
    <property type="term" value="P:response to aluminum ion"/>
    <property type="evidence" value="ECO:0007669"/>
    <property type="project" value="InterPro"/>
</dbReference>
<gene>
    <name evidence="11" type="ORF">D0Y65_020467</name>
</gene>
<dbReference type="PROSITE" id="PS50157">
    <property type="entry name" value="ZINC_FINGER_C2H2_2"/>
    <property type="match status" value="1"/>
</dbReference>
<dbReference type="FunFam" id="3.30.160.60:FF:000065">
    <property type="entry name" value="B-cell CLL/lymphoma 6, member B"/>
    <property type="match status" value="1"/>
</dbReference>
<evidence type="ECO:0000256" key="4">
    <source>
        <dbReference type="ARBA" id="ARBA00022771"/>
    </source>
</evidence>
<evidence type="ECO:0000259" key="10">
    <source>
        <dbReference type="PROSITE" id="PS50157"/>
    </source>
</evidence>
<dbReference type="AlphaFoldDB" id="A0A445JE99"/>
<dbReference type="Pfam" id="PF23115">
    <property type="entry name" value="zf-C2H2_STOP2_3rd"/>
    <property type="match status" value="1"/>
</dbReference>
<dbReference type="Pfam" id="PF23118">
    <property type="entry name" value="zf-C2H2_STOP2_C"/>
    <property type="match status" value="1"/>
</dbReference>
<keyword evidence="7" id="KW-0804">Transcription</keyword>
<dbReference type="Pfam" id="PF12874">
    <property type="entry name" value="zf-met"/>
    <property type="match status" value="1"/>
</dbReference>
<keyword evidence="3" id="KW-0677">Repeat</keyword>
<evidence type="ECO:0000256" key="6">
    <source>
        <dbReference type="ARBA" id="ARBA00023015"/>
    </source>
</evidence>
<evidence type="ECO:0000256" key="8">
    <source>
        <dbReference type="ARBA" id="ARBA00023242"/>
    </source>
</evidence>
<dbReference type="InterPro" id="IPR055187">
    <property type="entry name" value="C2CH-3rd_BIRD-IDD"/>
</dbReference>
<dbReference type="InterPro" id="IPR036236">
    <property type="entry name" value="Znf_C2H2_sf"/>
</dbReference>
<dbReference type="SMART" id="SM00355">
    <property type="entry name" value="ZnF_C2H2"/>
    <property type="match status" value="3"/>
</dbReference>
<evidence type="ECO:0000256" key="5">
    <source>
        <dbReference type="ARBA" id="ARBA00022833"/>
    </source>
</evidence>
<dbReference type="Gramene" id="XM_028387986.1">
    <property type="protein sequence ID" value="XP_028243787.1"/>
    <property type="gene ID" value="LOC114421879"/>
</dbReference>
<keyword evidence="2" id="KW-0479">Metal-binding</keyword>
<dbReference type="PANTHER" id="PTHR46352:SF14">
    <property type="entry name" value="PROTEIN SENSITIVE TO PROTON RHIZOTOXICITY 2-LIKE"/>
    <property type="match status" value="1"/>
</dbReference>
<dbReference type="InterPro" id="IPR058196">
    <property type="entry name" value="zf-C2H2_STOP1/2_C"/>
</dbReference>
<keyword evidence="4 9" id="KW-0863">Zinc-finger</keyword>
<proteinExistence type="predicted"/>
<dbReference type="Pfam" id="PF22995">
    <property type="entry name" value="C2CH-3rd_BIRD-IDD"/>
    <property type="match status" value="1"/>
</dbReference>
<evidence type="ECO:0000256" key="3">
    <source>
        <dbReference type="ARBA" id="ARBA00022737"/>
    </source>
</evidence>
<reference evidence="11 12" key="1">
    <citation type="submission" date="2018-09" db="EMBL/GenBank/DDBJ databases">
        <title>A high-quality reference genome of wild soybean provides a powerful tool to mine soybean genomes.</title>
        <authorList>
            <person name="Xie M."/>
            <person name="Chung C.Y.L."/>
            <person name="Li M.-W."/>
            <person name="Wong F.-L."/>
            <person name="Chan T.-F."/>
            <person name="Lam H.-M."/>
        </authorList>
    </citation>
    <scope>NUCLEOTIDE SEQUENCE [LARGE SCALE GENOMIC DNA]</scope>
    <source>
        <strain evidence="12">cv. W05</strain>
        <tissue evidence="11">Hypocotyl of etiolated seedlings</tissue>
    </source>
</reference>
<evidence type="ECO:0000256" key="9">
    <source>
        <dbReference type="PROSITE-ProRule" id="PRU00042"/>
    </source>
</evidence>
<dbReference type="Gene3D" id="3.30.160.60">
    <property type="entry name" value="Classic Zinc Finger"/>
    <property type="match status" value="2"/>
</dbReference>
<sequence length="318" mass="35453">MPNTTEQFSNINSIESLHVSLRNLSQLSTRMDSVQSFVSQSIQSHTLLTHHQMNIVSNEILTAIRHVITNGVALVAASENALPLSETPTLDSPNNNDDDNVVELDAMELLAKHLHFCEVCGKGFTRDANLRMHMRAHGDEFKTPEALANKARGETRLKATRFSCPLEGCNRNKTHKKFRALKSVFCLRNHFKRSHCPKTLSCERCRKKSFAVLSDLRSHVKQCRGEATWKCSCGTTFSRKDKLLGHVALFEGHSPMLGEERDTVVAAAAEGLPEGFFDGLDEFGFGSIQNNSSQEEHLALGLPTNNLDAWEFSFSNLI</sequence>
<dbReference type="GO" id="GO:0010447">
    <property type="term" value="P:response to acidic pH"/>
    <property type="evidence" value="ECO:0007669"/>
    <property type="project" value="InterPro"/>
</dbReference>
<dbReference type="Proteomes" id="UP000289340">
    <property type="component" value="Chromosome 8"/>
</dbReference>
<keyword evidence="5" id="KW-0862">Zinc</keyword>
<dbReference type="InterPro" id="IPR044300">
    <property type="entry name" value="STOP1/2"/>
</dbReference>
<dbReference type="SUPFAM" id="SSF57667">
    <property type="entry name" value="beta-beta-alpha zinc fingers"/>
    <property type="match status" value="1"/>
</dbReference>
<keyword evidence="6" id="KW-0805">Transcription regulation</keyword>
<accession>A0A445JE99</accession>
<evidence type="ECO:0000256" key="2">
    <source>
        <dbReference type="ARBA" id="ARBA00022723"/>
    </source>
</evidence>
<evidence type="ECO:0000313" key="12">
    <source>
        <dbReference type="Proteomes" id="UP000289340"/>
    </source>
</evidence>
<keyword evidence="12" id="KW-1185">Reference proteome</keyword>
<keyword evidence="8" id="KW-0539">Nucleus</keyword>
<feature type="domain" description="C2H2-type" evidence="10">
    <location>
        <begin position="115"/>
        <end position="142"/>
    </location>
</feature>
<dbReference type="InterPro" id="IPR013087">
    <property type="entry name" value="Znf_C2H2_type"/>
</dbReference>
<dbReference type="GO" id="GO:0008270">
    <property type="term" value="F:zinc ion binding"/>
    <property type="evidence" value="ECO:0007669"/>
    <property type="project" value="UniProtKB-KW"/>
</dbReference>
<name>A0A445JE99_GLYSO</name>